<keyword evidence="1" id="KW-0328">Glycosyltransferase</keyword>
<feature type="domain" description="Glycosyltransferase 61 catalytic" evidence="4">
    <location>
        <begin position="177"/>
        <end position="342"/>
    </location>
</feature>
<dbReference type="Pfam" id="PF04577">
    <property type="entry name" value="Glyco_transf_61"/>
    <property type="match status" value="1"/>
</dbReference>
<dbReference type="InterPro" id="IPR007657">
    <property type="entry name" value="Glycosyltransferase_61"/>
</dbReference>
<dbReference type="InterPro" id="IPR049625">
    <property type="entry name" value="Glyco_transf_61_cat"/>
</dbReference>
<evidence type="ECO:0000313" key="6">
    <source>
        <dbReference type="Proteomes" id="UP001596118"/>
    </source>
</evidence>
<evidence type="ECO:0000256" key="1">
    <source>
        <dbReference type="ARBA" id="ARBA00022676"/>
    </source>
</evidence>
<evidence type="ECO:0000256" key="2">
    <source>
        <dbReference type="ARBA" id="ARBA00022679"/>
    </source>
</evidence>
<keyword evidence="3" id="KW-0325">Glycoprotein</keyword>
<protein>
    <submittedName>
        <fullName evidence="5">Glycosyltransferase family 61 protein</fullName>
    </submittedName>
</protein>
<dbReference type="PANTHER" id="PTHR20961">
    <property type="entry name" value="GLYCOSYLTRANSFERASE"/>
    <property type="match status" value="1"/>
</dbReference>
<dbReference type="Proteomes" id="UP001596118">
    <property type="component" value="Unassembled WGS sequence"/>
</dbReference>
<sequence length="396" mass="44982">MDLGELPARSLRKFRKDGVRELLFEGRDVLIQDLLLYRIVCKKYLRERIDVLSRDEIYDLEQCYVFDEFEEPMRLKGLSGFRGLDEPSEYIAGDRFVCEFSDVTLLGPAGPGVTNRGTVIADSVGTPPLVPRRTGVSVSQSMAKNGIRPTLNALQGRATADQQIGTATFAASPWNNYYHWTAECLIRVRLLEKYGDLTGTYPTLLIPKERSSWMDESLELLDYSGDIVGFGANIMKVETLVVPTFPDPIPRECFWIRDRMRAGLRYNDNHDKRVFVAREDATVRRIANHDAVQQVLDRYNIDTYLLGELSVKEQVELFSSAELVVGPHGAGLTNILYGEDLTVVELFGDKTMATFDRLAENMNHEYQYLKCEQDGLDIRVDVDKLDETLQSTLRTN</sequence>
<evidence type="ECO:0000256" key="3">
    <source>
        <dbReference type="ARBA" id="ARBA00023180"/>
    </source>
</evidence>
<reference evidence="5 6" key="1">
    <citation type="journal article" date="2019" name="Int. J. Syst. Evol. Microbiol.">
        <title>The Global Catalogue of Microorganisms (GCM) 10K type strain sequencing project: providing services to taxonomists for standard genome sequencing and annotation.</title>
        <authorList>
            <consortium name="The Broad Institute Genomics Platform"/>
            <consortium name="The Broad Institute Genome Sequencing Center for Infectious Disease"/>
            <person name="Wu L."/>
            <person name="Ma J."/>
        </authorList>
    </citation>
    <scope>NUCLEOTIDE SEQUENCE [LARGE SCALE GENOMIC DNA]</scope>
    <source>
        <strain evidence="5 6">CGMCC 1.12124</strain>
    </source>
</reference>
<evidence type="ECO:0000259" key="4">
    <source>
        <dbReference type="Pfam" id="PF04577"/>
    </source>
</evidence>
<keyword evidence="2" id="KW-0808">Transferase</keyword>
<dbReference type="RefSeq" id="WP_256411442.1">
    <property type="nucleotide sequence ID" value="NZ_JANHDM010000004.1"/>
</dbReference>
<accession>A0ABD5R3S0</accession>
<gene>
    <name evidence="5" type="ORF">ACFPM1_12900</name>
</gene>
<comment type="caution">
    <text evidence="5">The sequence shown here is derived from an EMBL/GenBank/DDBJ whole genome shotgun (WGS) entry which is preliminary data.</text>
</comment>
<name>A0ABD5R3S0_9EURY</name>
<keyword evidence="6" id="KW-1185">Reference proteome</keyword>
<dbReference type="GO" id="GO:0016757">
    <property type="term" value="F:glycosyltransferase activity"/>
    <property type="evidence" value="ECO:0007669"/>
    <property type="project" value="UniProtKB-KW"/>
</dbReference>
<evidence type="ECO:0000313" key="5">
    <source>
        <dbReference type="EMBL" id="MFC5279648.1"/>
    </source>
</evidence>
<dbReference type="AlphaFoldDB" id="A0ABD5R3S0"/>
<dbReference type="EMBL" id="JBHSKY010000015">
    <property type="protein sequence ID" value="MFC5279648.1"/>
    <property type="molecule type" value="Genomic_DNA"/>
</dbReference>
<proteinExistence type="predicted"/>
<organism evidence="5 6">
    <name type="scientific">Halorubrum rubrum</name>
    <dbReference type="NCBI Taxonomy" id="1126240"/>
    <lineage>
        <taxon>Archaea</taxon>
        <taxon>Methanobacteriati</taxon>
        <taxon>Methanobacteriota</taxon>
        <taxon>Stenosarchaea group</taxon>
        <taxon>Halobacteria</taxon>
        <taxon>Halobacteriales</taxon>
        <taxon>Haloferacaceae</taxon>
        <taxon>Halorubrum</taxon>
    </lineage>
</organism>